<dbReference type="KEGG" id="mmai:sS8_3948"/>
<reference evidence="1 2" key="1">
    <citation type="submission" date="2016-12" db="EMBL/GenBank/DDBJ databases">
        <title>Genome sequencing of Methylocaldum marinum.</title>
        <authorList>
            <person name="Takeuchi M."/>
            <person name="Kamagata Y."/>
            <person name="Hiraoka S."/>
            <person name="Oshima K."/>
            <person name="Hattori M."/>
            <person name="Iwasaki W."/>
        </authorList>
    </citation>
    <scope>NUCLEOTIDE SEQUENCE [LARGE SCALE GENOMIC DNA]</scope>
    <source>
        <strain evidence="1 2">S8</strain>
    </source>
</reference>
<evidence type="ECO:0000313" key="1">
    <source>
        <dbReference type="EMBL" id="BBA35880.1"/>
    </source>
</evidence>
<dbReference type="InterPro" id="IPR036515">
    <property type="entry name" value="Transposase_17_sf"/>
</dbReference>
<dbReference type="EMBL" id="AP017928">
    <property type="protein sequence ID" value="BBA35880.1"/>
    <property type="molecule type" value="Genomic_DNA"/>
</dbReference>
<dbReference type="GO" id="GO:0003677">
    <property type="term" value="F:DNA binding"/>
    <property type="evidence" value="ECO:0007669"/>
    <property type="project" value="InterPro"/>
</dbReference>
<keyword evidence="2" id="KW-1185">Reference proteome</keyword>
<dbReference type="GO" id="GO:0006313">
    <property type="term" value="P:DNA transposition"/>
    <property type="evidence" value="ECO:0007669"/>
    <property type="project" value="InterPro"/>
</dbReference>
<dbReference type="Gene3D" id="3.30.70.1290">
    <property type="entry name" value="Transposase IS200-like"/>
    <property type="match status" value="1"/>
</dbReference>
<dbReference type="Proteomes" id="UP000266313">
    <property type="component" value="Chromosome"/>
</dbReference>
<evidence type="ECO:0000313" key="2">
    <source>
        <dbReference type="Proteomes" id="UP000266313"/>
    </source>
</evidence>
<protein>
    <recommendedName>
        <fullName evidence="3">Transposase</fullName>
    </recommendedName>
</protein>
<dbReference type="GO" id="GO:0004803">
    <property type="term" value="F:transposase activity"/>
    <property type="evidence" value="ECO:0007669"/>
    <property type="project" value="InterPro"/>
</dbReference>
<evidence type="ECO:0008006" key="3">
    <source>
        <dbReference type="Google" id="ProtNLM"/>
    </source>
</evidence>
<organism evidence="1 2">
    <name type="scientific">Methylocaldum marinum</name>
    <dbReference type="NCBI Taxonomy" id="1432792"/>
    <lineage>
        <taxon>Bacteria</taxon>
        <taxon>Pseudomonadati</taxon>
        <taxon>Pseudomonadota</taxon>
        <taxon>Gammaproteobacteria</taxon>
        <taxon>Methylococcales</taxon>
        <taxon>Methylococcaceae</taxon>
        <taxon>Methylocaldum</taxon>
    </lineage>
</organism>
<sequence>MDYCHINPVKHGYVQRVAEWPHSTFHRYVERGVYSLTWANGPDTDWAVGERA</sequence>
<proteinExistence type="predicted"/>
<dbReference type="AlphaFoldDB" id="A0A250KW51"/>
<name>A0A250KW51_9GAMM</name>
<accession>A0A250KW51</accession>
<gene>
    <name evidence="1" type="ORF">sS8_3948</name>
</gene>